<keyword evidence="4" id="KW-0833">Ubl conjugation pathway</keyword>
<evidence type="ECO:0000313" key="5">
    <source>
        <dbReference type="EMBL" id="MUN28618.1"/>
    </source>
</evidence>
<dbReference type="InterPro" id="IPR012675">
    <property type="entry name" value="Beta-grasp_dom_sf"/>
</dbReference>
<evidence type="ECO:0000256" key="1">
    <source>
        <dbReference type="ARBA" id="ARBA00022490"/>
    </source>
</evidence>
<dbReference type="Proteomes" id="UP000470772">
    <property type="component" value="Unassembled WGS sequence"/>
</dbReference>
<dbReference type="InterPro" id="IPR015221">
    <property type="entry name" value="Urm1"/>
</dbReference>
<sequence length="87" mass="9609">MPKLIFEGPLISFFGKCVEIKKDGSIIDLLMDIDKAGILIDKSMRIKPGIIILLNGKDTRLLDKSLVNTRVLSETDEVTFIPVNHGG</sequence>
<dbReference type="Pfam" id="PF09138">
    <property type="entry name" value="Urm1"/>
    <property type="match status" value="1"/>
</dbReference>
<dbReference type="GO" id="GO:0034227">
    <property type="term" value="P:tRNA thio-modification"/>
    <property type="evidence" value="ECO:0007669"/>
    <property type="project" value="InterPro"/>
</dbReference>
<evidence type="ECO:0000313" key="6">
    <source>
        <dbReference type="Proteomes" id="UP000470772"/>
    </source>
</evidence>
<gene>
    <name evidence="5" type="ORF">GC250_03970</name>
</gene>
<dbReference type="CDD" id="cd17040">
    <property type="entry name" value="Ubl_MoaD_like"/>
    <property type="match status" value="1"/>
</dbReference>
<evidence type="ECO:0000256" key="3">
    <source>
        <dbReference type="ARBA" id="ARBA00022694"/>
    </source>
</evidence>
<protein>
    <submittedName>
        <fullName evidence="5">Ubiquitin</fullName>
    </submittedName>
</protein>
<comment type="caution">
    <text evidence="5">The sequence shown here is derived from an EMBL/GenBank/DDBJ whole genome shotgun (WGS) entry which is preliminary data.</text>
</comment>
<dbReference type="AlphaFoldDB" id="A0A6A9QLP6"/>
<organism evidence="5 6">
    <name type="scientific">Sulfuracidifex metallicus DSM 6482 = JCM 9184</name>
    <dbReference type="NCBI Taxonomy" id="523847"/>
    <lineage>
        <taxon>Archaea</taxon>
        <taxon>Thermoproteota</taxon>
        <taxon>Thermoprotei</taxon>
        <taxon>Sulfolobales</taxon>
        <taxon>Sulfolobaceae</taxon>
        <taxon>Sulfuracidifex</taxon>
    </lineage>
</organism>
<keyword evidence="2" id="KW-1017">Isopeptide bond</keyword>
<dbReference type="SUPFAM" id="SSF54285">
    <property type="entry name" value="MoaD/ThiS"/>
    <property type="match status" value="1"/>
</dbReference>
<dbReference type="InterPro" id="IPR016155">
    <property type="entry name" value="Mopterin_synth/thiamin_S_b"/>
</dbReference>
<accession>A0A6A9QLP6</accession>
<keyword evidence="1" id="KW-0963">Cytoplasm</keyword>
<dbReference type="GO" id="GO:0005737">
    <property type="term" value="C:cytoplasm"/>
    <property type="evidence" value="ECO:0007669"/>
    <property type="project" value="InterPro"/>
</dbReference>
<reference evidence="5 6" key="1">
    <citation type="submission" date="2019-10" db="EMBL/GenBank/DDBJ databases">
        <title>Sequencing and Assembly of Multiple Reported Metal-Biooxidizing Members of the Extremely Thermoacidophilic Archaeal Family Sulfolobaceae.</title>
        <authorList>
            <person name="Counts J.A."/>
            <person name="Kelly R.M."/>
        </authorList>
    </citation>
    <scope>NUCLEOTIDE SEQUENCE [LARGE SCALE GENOMIC DNA]</scope>
    <source>
        <strain evidence="5 6">DSM 6482</strain>
    </source>
</reference>
<name>A0A6A9QLP6_SULME</name>
<evidence type="ECO:0000256" key="2">
    <source>
        <dbReference type="ARBA" id="ARBA00022499"/>
    </source>
</evidence>
<keyword evidence="3" id="KW-0819">tRNA processing</keyword>
<keyword evidence="6" id="KW-1185">Reference proteome</keyword>
<dbReference type="EMBL" id="WGGD01000005">
    <property type="protein sequence ID" value="MUN28618.1"/>
    <property type="molecule type" value="Genomic_DNA"/>
</dbReference>
<dbReference type="RefSeq" id="WP_156016344.1">
    <property type="nucleotide sequence ID" value="NZ_WGGD01000005.1"/>
</dbReference>
<evidence type="ECO:0000256" key="4">
    <source>
        <dbReference type="ARBA" id="ARBA00022786"/>
    </source>
</evidence>
<proteinExistence type="predicted"/>
<dbReference type="Gene3D" id="3.10.20.30">
    <property type="match status" value="1"/>
</dbReference>